<evidence type="ECO:0000256" key="1">
    <source>
        <dbReference type="SAM" id="MobiDB-lite"/>
    </source>
</evidence>
<reference evidence="2" key="1">
    <citation type="submission" date="2014-11" db="EMBL/GenBank/DDBJ databases">
        <authorList>
            <person name="Otto D Thomas"/>
            <person name="Naeem Raeece"/>
        </authorList>
    </citation>
    <scope>NUCLEOTIDE SEQUENCE</scope>
</reference>
<protein>
    <submittedName>
        <fullName evidence="2">Uncharacterized protein</fullName>
    </submittedName>
</protein>
<feature type="compositionally biased region" description="Acidic residues" evidence="1">
    <location>
        <begin position="143"/>
        <end position="167"/>
    </location>
</feature>
<accession>A0A0G4GYY7</accession>
<gene>
    <name evidence="2" type="ORF">Cvel_5438</name>
</gene>
<evidence type="ECO:0000313" key="2">
    <source>
        <dbReference type="EMBL" id="CEM36428.1"/>
    </source>
</evidence>
<dbReference type="PhylomeDB" id="A0A0G4GYY7"/>
<name>A0A0G4GYY7_9ALVE</name>
<organism evidence="2">
    <name type="scientific">Chromera velia CCMP2878</name>
    <dbReference type="NCBI Taxonomy" id="1169474"/>
    <lineage>
        <taxon>Eukaryota</taxon>
        <taxon>Sar</taxon>
        <taxon>Alveolata</taxon>
        <taxon>Colpodellida</taxon>
        <taxon>Chromeraceae</taxon>
        <taxon>Chromera</taxon>
    </lineage>
</organism>
<sequence length="167" mass="19236">MCTLSLFSSDMDEYAVREWKEKKVYDIARSDATLETELMKEYRLPAFDVERGEWRNAREVAAFSPDVVHSFLSSHVKKGWEPRGEIGFFGGILSMKLVSVVYNRKGRWVGVRFHPSQVCLHRWVGEKEADCLPHQQQQSHCSDDEETDVLSSDDDDDGSDFDMELPV</sequence>
<dbReference type="VEuPathDB" id="CryptoDB:Cvel_5438"/>
<dbReference type="AlphaFoldDB" id="A0A0G4GYY7"/>
<dbReference type="EMBL" id="CDMZ01001702">
    <property type="protein sequence ID" value="CEM36428.1"/>
    <property type="molecule type" value="Genomic_DNA"/>
</dbReference>
<proteinExistence type="predicted"/>
<feature type="region of interest" description="Disordered" evidence="1">
    <location>
        <begin position="133"/>
        <end position="167"/>
    </location>
</feature>